<protein>
    <submittedName>
        <fullName evidence="4">Uncharacterized protein</fullName>
    </submittedName>
</protein>
<accession>A0A9W7CDY6</accession>
<dbReference type="GO" id="GO:0005886">
    <property type="term" value="C:plasma membrane"/>
    <property type="evidence" value="ECO:0007669"/>
    <property type="project" value="TreeGrafter"/>
</dbReference>
<feature type="transmembrane region" description="Helical" evidence="3">
    <location>
        <begin position="433"/>
        <end position="454"/>
    </location>
</feature>
<feature type="transmembrane region" description="Helical" evidence="3">
    <location>
        <begin position="68"/>
        <end position="86"/>
    </location>
</feature>
<sequence>MNSQDSHLPSHSSSITSPLLSPPSSSRRPYRFFYLVAFLSNFTPSSPYLTTYLETTKELDEDMINDKIWPTSTYAMLALTIPVAVLSVKLPRHFLACGILCRLAAYLTLLFSEETKVAPVIGVEVLYAAFLVIDSNVLVSTACLYASEDEFALAAVGIGIARELALVTSSLLGQALHDYTSYDITFLFVISLCSCLGAFAVFLGTLAATQVKDWKFMEDTATSRERKASTDSHASSINNSNSNDTFPTLKTAIKSALSLPLVLPASITLMYFYASFLISADYNFMLLTKDSDGSSSTKGLGLIEAGQDLSGALGSFLAGMYYEHRNRKCQRSESRSLSFLIALTILATACYAYSAIYANETYSILVVATIVPWGCYHATRTFSTCLITTALATIDGVNLLPLVLGCSGFLALVISSIVQMSVTLVEGSDERDFFTGCAGITGVGLLLLTSYMFYRKNKNSDKDKNKKEGNIFGK</sequence>
<feature type="transmembrane region" description="Helical" evidence="3">
    <location>
        <begin position="93"/>
        <end position="111"/>
    </location>
</feature>
<dbReference type="InterPro" id="IPR036259">
    <property type="entry name" value="MFS_trans_sf"/>
</dbReference>
<evidence type="ECO:0000256" key="3">
    <source>
        <dbReference type="SAM" id="Phobius"/>
    </source>
</evidence>
<feature type="transmembrane region" description="Helical" evidence="3">
    <location>
        <begin position="259"/>
        <end position="280"/>
    </location>
</feature>
<feature type="region of interest" description="Disordered" evidence="2">
    <location>
        <begin position="1"/>
        <end position="25"/>
    </location>
</feature>
<feature type="transmembrane region" description="Helical" evidence="3">
    <location>
        <begin position="184"/>
        <end position="208"/>
    </location>
</feature>
<dbReference type="EMBL" id="BRXW01000050">
    <property type="protein sequence ID" value="GMI02881.1"/>
    <property type="molecule type" value="Genomic_DNA"/>
</dbReference>
<feature type="transmembrane region" description="Helical" evidence="3">
    <location>
        <begin position="32"/>
        <end position="48"/>
    </location>
</feature>
<dbReference type="SUPFAM" id="SSF103473">
    <property type="entry name" value="MFS general substrate transporter"/>
    <property type="match status" value="2"/>
</dbReference>
<feature type="transmembrane region" description="Helical" evidence="3">
    <location>
        <begin position="362"/>
        <end position="379"/>
    </location>
</feature>
<dbReference type="AlphaFoldDB" id="A0A9W7CDY6"/>
<keyword evidence="5" id="KW-1185">Reference proteome</keyword>
<dbReference type="PANTHER" id="PTHR10686:SF18">
    <property type="entry name" value="IP11787P-RELATED"/>
    <property type="match status" value="1"/>
</dbReference>
<dbReference type="Proteomes" id="UP001165122">
    <property type="component" value="Unassembled WGS sequence"/>
</dbReference>
<reference evidence="5" key="1">
    <citation type="journal article" date="2023" name="Commun. Biol.">
        <title>Genome analysis of Parmales, the sister group of diatoms, reveals the evolutionary specialization of diatoms from phago-mixotrophs to photoautotrophs.</title>
        <authorList>
            <person name="Ban H."/>
            <person name="Sato S."/>
            <person name="Yoshikawa S."/>
            <person name="Yamada K."/>
            <person name="Nakamura Y."/>
            <person name="Ichinomiya M."/>
            <person name="Sato N."/>
            <person name="Blanc-Mathieu R."/>
            <person name="Endo H."/>
            <person name="Kuwata A."/>
            <person name="Ogata H."/>
        </authorList>
    </citation>
    <scope>NUCLEOTIDE SEQUENCE [LARGE SCALE GENOMIC DNA]</scope>
    <source>
        <strain evidence="5">NIES 3700</strain>
    </source>
</reference>
<dbReference type="Pfam" id="PF01770">
    <property type="entry name" value="Folate_carrier"/>
    <property type="match status" value="1"/>
</dbReference>
<evidence type="ECO:0000256" key="2">
    <source>
        <dbReference type="SAM" id="MobiDB-lite"/>
    </source>
</evidence>
<comment type="similarity">
    <text evidence="1">Belongs to the reduced folate carrier (RFC) transporter (TC 2.A.48) family.</text>
</comment>
<dbReference type="InterPro" id="IPR002666">
    <property type="entry name" value="Folate_carrier"/>
</dbReference>
<comment type="caution">
    <text evidence="4">The sequence shown here is derived from an EMBL/GenBank/DDBJ whole genome shotgun (WGS) entry which is preliminary data.</text>
</comment>
<feature type="transmembrane region" description="Helical" evidence="3">
    <location>
        <begin position="300"/>
        <end position="322"/>
    </location>
</feature>
<keyword evidence="3" id="KW-1133">Transmembrane helix</keyword>
<feature type="transmembrane region" description="Helical" evidence="3">
    <location>
        <begin position="399"/>
        <end position="421"/>
    </location>
</feature>
<proteinExistence type="inferred from homology"/>
<dbReference type="PANTHER" id="PTHR10686">
    <property type="entry name" value="FOLATE TRANSPORTER"/>
    <property type="match status" value="1"/>
</dbReference>
<evidence type="ECO:0000313" key="5">
    <source>
        <dbReference type="Proteomes" id="UP001165122"/>
    </source>
</evidence>
<organism evidence="4 5">
    <name type="scientific">Triparma laevis f. longispina</name>
    <dbReference type="NCBI Taxonomy" id="1714387"/>
    <lineage>
        <taxon>Eukaryota</taxon>
        <taxon>Sar</taxon>
        <taxon>Stramenopiles</taxon>
        <taxon>Ochrophyta</taxon>
        <taxon>Bolidophyceae</taxon>
        <taxon>Parmales</taxon>
        <taxon>Triparmaceae</taxon>
        <taxon>Triparma</taxon>
    </lineage>
</organism>
<evidence type="ECO:0000256" key="1">
    <source>
        <dbReference type="ARBA" id="ARBA00005773"/>
    </source>
</evidence>
<gene>
    <name evidence="4" type="ORF">TrLO_g14084</name>
</gene>
<evidence type="ECO:0000313" key="4">
    <source>
        <dbReference type="EMBL" id="GMI02881.1"/>
    </source>
</evidence>
<keyword evidence="3" id="KW-0472">Membrane</keyword>
<name>A0A9W7CDY6_9STRA</name>
<dbReference type="OrthoDB" id="10394070at2759"/>
<feature type="transmembrane region" description="Helical" evidence="3">
    <location>
        <begin position="151"/>
        <end position="172"/>
    </location>
</feature>
<dbReference type="GO" id="GO:0090482">
    <property type="term" value="F:vitamin transmembrane transporter activity"/>
    <property type="evidence" value="ECO:0007669"/>
    <property type="project" value="InterPro"/>
</dbReference>
<keyword evidence="3" id="KW-0812">Transmembrane</keyword>
<feature type="transmembrane region" description="Helical" evidence="3">
    <location>
        <begin position="334"/>
        <end position="356"/>
    </location>
</feature>
<feature type="transmembrane region" description="Helical" evidence="3">
    <location>
        <begin position="117"/>
        <end position="139"/>
    </location>
</feature>